<reference evidence="3 4" key="1">
    <citation type="submission" date="2018-07" db="EMBL/GenBank/DDBJ databases">
        <title>Anaerosacharophilus polymeroproducens gen. nov. sp. nov., an anaerobic bacterium isolated from salt field.</title>
        <authorList>
            <person name="Kim W."/>
            <person name="Yang S.-H."/>
            <person name="Oh J."/>
            <person name="Lee J.-H."/>
            <person name="Kwon K.K."/>
        </authorList>
    </citation>
    <scope>NUCLEOTIDE SEQUENCE [LARGE SCALE GENOMIC DNA]</scope>
    <source>
        <strain evidence="3 4">MCWD5</strain>
    </source>
</reference>
<feature type="transmembrane region" description="Helical" evidence="2">
    <location>
        <begin position="314"/>
        <end position="336"/>
    </location>
</feature>
<protein>
    <submittedName>
        <fullName evidence="3">Uncharacterized protein</fullName>
    </submittedName>
</protein>
<evidence type="ECO:0000256" key="1">
    <source>
        <dbReference type="SAM" id="Coils"/>
    </source>
</evidence>
<keyword evidence="2" id="KW-0812">Transmembrane</keyword>
<evidence type="ECO:0000313" key="3">
    <source>
        <dbReference type="EMBL" id="RDU23903.1"/>
    </source>
</evidence>
<evidence type="ECO:0000256" key="2">
    <source>
        <dbReference type="SAM" id="Phobius"/>
    </source>
</evidence>
<dbReference type="RefSeq" id="WP_115481336.1">
    <property type="nucleotide sequence ID" value="NZ_QRCT01000016.1"/>
</dbReference>
<keyword evidence="2" id="KW-0472">Membrane</keyword>
<dbReference type="OrthoDB" id="9815852at2"/>
<feature type="transmembrane region" description="Helical" evidence="2">
    <location>
        <begin position="103"/>
        <end position="125"/>
    </location>
</feature>
<feature type="transmembrane region" description="Helical" evidence="2">
    <location>
        <begin position="137"/>
        <end position="159"/>
    </location>
</feature>
<keyword evidence="2" id="KW-1133">Transmembrane helix</keyword>
<feature type="transmembrane region" description="Helical" evidence="2">
    <location>
        <begin position="286"/>
        <end position="308"/>
    </location>
</feature>
<dbReference type="InterPro" id="IPR047928">
    <property type="entry name" value="Perm_prefix_1"/>
</dbReference>
<accession>A0A371AWG4</accession>
<gene>
    <name evidence="3" type="ORF">DWV06_06290</name>
</gene>
<dbReference type="NCBIfam" id="NF038403">
    <property type="entry name" value="perm_prefix_1"/>
    <property type="match status" value="1"/>
</dbReference>
<comment type="caution">
    <text evidence="3">The sequence shown here is derived from an EMBL/GenBank/DDBJ whole genome shotgun (WGS) entry which is preliminary data.</text>
</comment>
<sequence length="343" mass="38456">METIKNYLETMFAQIPQTPETLKIKEDLLSNMEEKYHELKNEGKSENEAIGIVISEFGNIDELMNEFGISNNSTSQTQQKNHPIITLETALTYLDEKNKFGRLIAIGVALILIGVNLLICLSTFAETGILGSLSEDTASMFGVIALICFIVPAVALFIYSGTSLEKYNYLENPFQMDPYVKEQLKTKFEDFLPTFNRAIIIGVSLCILSVIPVIAGSLIEDNRISNASFIPIIKNSSSFGVILLLIIVTVAVYIFIIYGNMKEGYNRLLELEEYSPEHKNSKSSKIIGAVASVVWPLTVCVFFYLGFFKQRWDISWVVFPITGILFGAFSTICNTLSRENRIK</sequence>
<feature type="transmembrane region" description="Helical" evidence="2">
    <location>
        <begin position="198"/>
        <end position="219"/>
    </location>
</feature>
<feature type="coiled-coil region" evidence="1">
    <location>
        <begin position="22"/>
        <end position="49"/>
    </location>
</feature>
<evidence type="ECO:0000313" key="4">
    <source>
        <dbReference type="Proteomes" id="UP000255036"/>
    </source>
</evidence>
<dbReference type="AlphaFoldDB" id="A0A371AWG4"/>
<keyword evidence="1" id="KW-0175">Coiled coil</keyword>
<dbReference type="Proteomes" id="UP000255036">
    <property type="component" value="Unassembled WGS sequence"/>
</dbReference>
<organism evidence="3 4">
    <name type="scientific">Anaerosacchariphilus polymeriproducens</name>
    <dbReference type="NCBI Taxonomy" id="1812858"/>
    <lineage>
        <taxon>Bacteria</taxon>
        <taxon>Bacillati</taxon>
        <taxon>Bacillota</taxon>
        <taxon>Clostridia</taxon>
        <taxon>Lachnospirales</taxon>
        <taxon>Lachnospiraceae</taxon>
        <taxon>Anaerosacchariphilus</taxon>
    </lineage>
</organism>
<keyword evidence="4" id="KW-1185">Reference proteome</keyword>
<name>A0A371AWG4_9FIRM</name>
<dbReference type="EMBL" id="QRCT01000016">
    <property type="protein sequence ID" value="RDU23903.1"/>
    <property type="molecule type" value="Genomic_DNA"/>
</dbReference>
<feature type="transmembrane region" description="Helical" evidence="2">
    <location>
        <begin position="239"/>
        <end position="258"/>
    </location>
</feature>
<proteinExistence type="predicted"/>